<accession>A0A1Q8CSQ9</accession>
<comment type="caution">
    <text evidence="1">The sequence shown here is derived from an EMBL/GenBank/DDBJ whole genome shotgun (WGS) entry which is preliminary data.</text>
</comment>
<protein>
    <submittedName>
        <fullName evidence="1">Uncharacterized protein</fullName>
    </submittedName>
</protein>
<reference evidence="1 2" key="1">
    <citation type="submission" date="2016-12" db="EMBL/GenBank/DDBJ databases">
        <title>The draft genome sequence of Actinophytocola sp. 11-183.</title>
        <authorList>
            <person name="Wang W."/>
            <person name="Yuan L."/>
        </authorList>
    </citation>
    <scope>NUCLEOTIDE SEQUENCE [LARGE SCALE GENOMIC DNA]</scope>
    <source>
        <strain evidence="1 2">11-183</strain>
    </source>
</reference>
<dbReference type="OrthoDB" id="3696327at2"/>
<evidence type="ECO:0000313" key="2">
    <source>
        <dbReference type="Proteomes" id="UP000185596"/>
    </source>
</evidence>
<dbReference type="Proteomes" id="UP000185596">
    <property type="component" value="Unassembled WGS sequence"/>
</dbReference>
<dbReference type="RefSeq" id="WP_075125757.1">
    <property type="nucleotide sequence ID" value="NZ_MSIE01000018.1"/>
</dbReference>
<proteinExistence type="predicted"/>
<dbReference type="AlphaFoldDB" id="A0A1Q8CSQ9"/>
<gene>
    <name evidence="1" type="ORF">BU204_12305</name>
</gene>
<evidence type="ECO:0000313" key="1">
    <source>
        <dbReference type="EMBL" id="OLF17383.1"/>
    </source>
</evidence>
<dbReference type="EMBL" id="MSIE01000018">
    <property type="protein sequence ID" value="OLF17383.1"/>
    <property type="molecule type" value="Genomic_DNA"/>
</dbReference>
<organism evidence="1 2">
    <name type="scientific">Actinophytocola xanthii</name>
    <dbReference type="NCBI Taxonomy" id="1912961"/>
    <lineage>
        <taxon>Bacteria</taxon>
        <taxon>Bacillati</taxon>
        <taxon>Actinomycetota</taxon>
        <taxon>Actinomycetes</taxon>
        <taxon>Pseudonocardiales</taxon>
        <taxon>Pseudonocardiaceae</taxon>
    </lineage>
</organism>
<name>A0A1Q8CSQ9_9PSEU</name>
<keyword evidence="2" id="KW-1185">Reference proteome</keyword>
<sequence length="159" mass="17317">MARERVDSFSEAKELYREHRPRTVAYVAPDIRAGELPVHGVNGTNMDGIAADFDALVTAERELAQLHDDLFAQLREANSLSGPLGDGSSPVTGPMRKAFLDRADVDGGVQAALVDYIEELFDVRSAILQTLSTYQGVDGDAAARLNRQMEQLDREVGDA</sequence>